<gene>
    <name evidence="1" type="ORF">LTR37_000808</name>
</gene>
<name>A0ACC3NXZ9_9PEZI</name>
<sequence>MDFVPAPGKTEHTLIPYLGGRCDDRHFITYPSRVGWNVDRLRFGDVVGARLDADEESAVNLPLDDLRKQAASVVQTWLFFGLINEFLNGPEITPSRFTRTIQHSDGTSKKVLTTELLPEMVMRWCFSTHKLPSAAKEKYLQSRLEIINCSSSFLVDTLEAARTSIPFIPHEQRLCLHALAAYLNQWTTAVKLWAIEDPNLSSTLVYHTKNFPLIKQLLLEGRCPNILERVTRRLGVLGVYYLSLSGAGTDNKSHAGCSPQACAANMVDEENYTTVHWEPTCVAGPGLPKCDIFDIQIETNVIKIIDKGRIPLVDFSIDPDALAISGKPIVVPADAITRYAAVSHVWADGLGNPTCNALPRCQLSRLASQLQATISSLGYDMQPFLWIDTLCVPLRPEASRKAAILTMKETYMRAEFVWAFDGTLIQHRMPTSTEETLFRIFSSSWMTRLWTFQEAWLAWSLVFQFADRAVELDKLLKQVEMTSPADLLQPGASFDAARFFAYNLRPVFRKLWPSKRQGGWERPPNPWVSQHGIADNESFLYGDSHELFVKVWEPLRWRSTSHAKDIPLCIANVLGNDVKEILDESTFSGRMRAFWKTQDVITSDILFSRGPKVSQGPFRWAPLDLLHPVTQKSSIRPVYATAAAHITAAGLVVQGLPGFWLRLDQRFREKEGMIFQDRKTQIMYHTSLLDESGKHLEGCSVLNSSSTVRYALLLRDDLTPSSWTDVVLLSVGEECDAASLSASFLSLVRVRQVGGAWDTKLQGTDTPFGGWAFGSLATRSNAPRVEHNTVAEPIGSQQQWLIT</sequence>
<evidence type="ECO:0000313" key="2">
    <source>
        <dbReference type="Proteomes" id="UP001281147"/>
    </source>
</evidence>
<proteinExistence type="predicted"/>
<reference evidence="1" key="1">
    <citation type="submission" date="2023-07" db="EMBL/GenBank/DDBJ databases">
        <title>Black Yeasts Isolated from many extreme environments.</title>
        <authorList>
            <person name="Coleine C."/>
            <person name="Stajich J.E."/>
            <person name="Selbmann L."/>
        </authorList>
    </citation>
    <scope>NUCLEOTIDE SEQUENCE</scope>
    <source>
        <strain evidence="1">CCFEE 5714</strain>
    </source>
</reference>
<evidence type="ECO:0000313" key="1">
    <source>
        <dbReference type="EMBL" id="KAK3724760.1"/>
    </source>
</evidence>
<dbReference type="EMBL" id="JAUTXU010000004">
    <property type="protein sequence ID" value="KAK3724760.1"/>
    <property type="molecule type" value="Genomic_DNA"/>
</dbReference>
<comment type="caution">
    <text evidence="1">The sequence shown here is derived from an EMBL/GenBank/DDBJ whole genome shotgun (WGS) entry which is preliminary data.</text>
</comment>
<dbReference type="Proteomes" id="UP001281147">
    <property type="component" value="Unassembled WGS sequence"/>
</dbReference>
<accession>A0ACC3NXZ9</accession>
<organism evidence="1 2">
    <name type="scientific">Vermiconidia calcicola</name>
    <dbReference type="NCBI Taxonomy" id="1690605"/>
    <lineage>
        <taxon>Eukaryota</taxon>
        <taxon>Fungi</taxon>
        <taxon>Dikarya</taxon>
        <taxon>Ascomycota</taxon>
        <taxon>Pezizomycotina</taxon>
        <taxon>Dothideomycetes</taxon>
        <taxon>Dothideomycetidae</taxon>
        <taxon>Mycosphaerellales</taxon>
        <taxon>Extremaceae</taxon>
        <taxon>Vermiconidia</taxon>
    </lineage>
</organism>
<protein>
    <submittedName>
        <fullName evidence="1">Uncharacterized protein</fullName>
    </submittedName>
</protein>
<keyword evidence="2" id="KW-1185">Reference proteome</keyword>